<proteinExistence type="predicted"/>
<dbReference type="AlphaFoldDB" id="A0AAW8EZR3"/>
<dbReference type="CDD" id="cd04301">
    <property type="entry name" value="NAT_SF"/>
    <property type="match status" value="1"/>
</dbReference>
<accession>A0AAW8EZR3</accession>
<evidence type="ECO:0000256" key="1">
    <source>
        <dbReference type="ARBA" id="ARBA00022679"/>
    </source>
</evidence>
<evidence type="ECO:0000313" key="4">
    <source>
        <dbReference type="EMBL" id="MDQ0648757.1"/>
    </source>
</evidence>
<organism evidence="4 5">
    <name type="scientific">Microbacterium natoriense</name>
    <dbReference type="NCBI Taxonomy" id="284570"/>
    <lineage>
        <taxon>Bacteria</taxon>
        <taxon>Bacillati</taxon>
        <taxon>Actinomycetota</taxon>
        <taxon>Actinomycetes</taxon>
        <taxon>Micrococcales</taxon>
        <taxon>Microbacteriaceae</taxon>
        <taxon>Microbacterium</taxon>
    </lineage>
</organism>
<keyword evidence="5" id="KW-1185">Reference proteome</keyword>
<feature type="domain" description="N-acetyltransferase" evidence="3">
    <location>
        <begin position="3"/>
        <end position="155"/>
    </location>
</feature>
<dbReference type="Pfam" id="PF00583">
    <property type="entry name" value="Acetyltransf_1"/>
    <property type="match status" value="1"/>
</dbReference>
<dbReference type="Proteomes" id="UP001244427">
    <property type="component" value="Unassembled WGS sequence"/>
</dbReference>
<reference evidence="4 5" key="1">
    <citation type="submission" date="2023-07" db="EMBL/GenBank/DDBJ databases">
        <title>Comparative genomics of wheat-associated soil bacteria to identify genetic determinants of phenazine resistance.</title>
        <authorList>
            <person name="Mouncey N."/>
        </authorList>
    </citation>
    <scope>NUCLEOTIDE SEQUENCE [LARGE SCALE GENOMIC DNA]</scope>
    <source>
        <strain evidence="4 5">W4I9-1</strain>
    </source>
</reference>
<dbReference type="GO" id="GO:0016747">
    <property type="term" value="F:acyltransferase activity, transferring groups other than amino-acyl groups"/>
    <property type="evidence" value="ECO:0007669"/>
    <property type="project" value="InterPro"/>
</dbReference>
<dbReference type="Gene3D" id="3.40.630.30">
    <property type="match status" value="1"/>
</dbReference>
<dbReference type="PANTHER" id="PTHR43877">
    <property type="entry name" value="AMINOALKYLPHOSPHONATE N-ACETYLTRANSFERASE-RELATED-RELATED"/>
    <property type="match status" value="1"/>
</dbReference>
<dbReference type="RefSeq" id="WP_307297746.1">
    <property type="nucleotide sequence ID" value="NZ_JAUSXV010000001.1"/>
</dbReference>
<comment type="caution">
    <text evidence="4">The sequence shown here is derived from an EMBL/GenBank/DDBJ whole genome shotgun (WGS) entry which is preliminary data.</text>
</comment>
<sequence length="178" mass="19660">MSVVIRAASTGDYLATERIEAIADTAFVDRFSPADWPGPTSAEDRASAPGFLLVAEDLDSRTPIGFVQVLEIEDHAHLEQLSVLPSYSRRGHGRRLIGAALDEAARRGHAQITLRTYADVPWNGPFYETCGFVPSEPDTNFLRSLVDVEEALGLMAHGRRIQMTATLPRWQDSADPRR</sequence>
<dbReference type="PROSITE" id="PS51186">
    <property type="entry name" value="GNAT"/>
    <property type="match status" value="1"/>
</dbReference>
<keyword evidence="2" id="KW-0012">Acyltransferase</keyword>
<keyword evidence="1" id="KW-0808">Transferase</keyword>
<evidence type="ECO:0000256" key="2">
    <source>
        <dbReference type="ARBA" id="ARBA00023315"/>
    </source>
</evidence>
<gene>
    <name evidence="4" type="ORF">QFZ53_002953</name>
</gene>
<dbReference type="InterPro" id="IPR016181">
    <property type="entry name" value="Acyl_CoA_acyltransferase"/>
</dbReference>
<protein>
    <submittedName>
        <fullName evidence="4">GNAT superfamily N-acetyltransferase</fullName>
    </submittedName>
</protein>
<dbReference type="EMBL" id="JAUSXV010000001">
    <property type="protein sequence ID" value="MDQ0648757.1"/>
    <property type="molecule type" value="Genomic_DNA"/>
</dbReference>
<dbReference type="SUPFAM" id="SSF55729">
    <property type="entry name" value="Acyl-CoA N-acyltransferases (Nat)"/>
    <property type="match status" value="1"/>
</dbReference>
<evidence type="ECO:0000259" key="3">
    <source>
        <dbReference type="PROSITE" id="PS51186"/>
    </source>
</evidence>
<name>A0AAW8EZR3_9MICO</name>
<evidence type="ECO:0000313" key="5">
    <source>
        <dbReference type="Proteomes" id="UP001244427"/>
    </source>
</evidence>
<dbReference type="InterPro" id="IPR000182">
    <property type="entry name" value="GNAT_dom"/>
</dbReference>
<dbReference type="InterPro" id="IPR050832">
    <property type="entry name" value="Bact_Acetyltransf"/>
</dbReference>